<feature type="region of interest" description="Disordered" evidence="7">
    <location>
        <begin position="1"/>
        <end position="29"/>
    </location>
</feature>
<dbReference type="InterPro" id="IPR013087">
    <property type="entry name" value="Znf_C2H2_type"/>
</dbReference>
<dbReference type="PANTHER" id="PTHR14003">
    <property type="entry name" value="TRANSCRIPTIONAL REPRESSOR PROTEIN YY"/>
    <property type="match status" value="1"/>
</dbReference>
<feature type="domain" description="C2H2-type" evidence="9">
    <location>
        <begin position="357"/>
        <end position="384"/>
    </location>
</feature>
<keyword evidence="4" id="KW-0862">Zinc</keyword>
<reference evidence="10 11" key="1">
    <citation type="journal article" date="2024" name="IMA Fungus">
        <title>IMA Genome - F19 : A genome assembly and annotation guide to empower mycologists, including annotated draft genome sequences of Ceratocystis pirilliformis, Diaporthe australafricana, Fusarium ophioides, Paecilomyces lecythidis, and Sporothrix stenoceras.</title>
        <authorList>
            <person name="Aylward J."/>
            <person name="Wilson A.M."/>
            <person name="Visagie C.M."/>
            <person name="Spraker J."/>
            <person name="Barnes I."/>
            <person name="Buitendag C."/>
            <person name="Ceriani C."/>
            <person name="Del Mar Angel L."/>
            <person name="du Plessis D."/>
            <person name="Fuchs T."/>
            <person name="Gasser K."/>
            <person name="Kramer D."/>
            <person name="Li W."/>
            <person name="Munsamy K."/>
            <person name="Piso A."/>
            <person name="Price J.L."/>
            <person name="Sonnekus B."/>
            <person name="Thomas C."/>
            <person name="van der Nest A."/>
            <person name="van Dijk A."/>
            <person name="van Heerden A."/>
            <person name="van Vuuren N."/>
            <person name="Yilmaz N."/>
            <person name="Duong T.A."/>
            <person name="van der Merwe N.A."/>
            <person name="Wingfield M.J."/>
            <person name="Wingfield B.D."/>
        </authorList>
    </citation>
    <scope>NUCLEOTIDE SEQUENCE [LARGE SCALE GENOMIC DNA]</scope>
    <source>
        <strain evidence="10 11">CMW 12675</strain>
    </source>
</reference>
<feature type="domain" description="C2H2-type" evidence="9">
    <location>
        <begin position="408"/>
        <end position="437"/>
    </location>
</feature>
<dbReference type="SUPFAM" id="SSF57667">
    <property type="entry name" value="beta-beta-alpha zinc fingers"/>
    <property type="match status" value="1"/>
</dbReference>
<dbReference type="SMART" id="SM00355">
    <property type="entry name" value="ZnF_C2H2"/>
    <property type="match status" value="2"/>
</dbReference>
<feature type="region of interest" description="Disordered" evidence="7">
    <location>
        <begin position="239"/>
        <end position="334"/>
    </location>
</feature>
<keyword evidence="8" id="KW-0812">Transmembrane</keyword>
<gene>
    <name evidence="10" type="ORF">Cpir12675_003583</name>
</gene>
<keyword evidence="8" id="KW-1133">Transmembrane helix</keyword>
<keyword evidence="2" id="KW-0677">Repeat</keyword>
<accession>A0ABR3Z370</accession>
<feature type="compositionally biased region" description="Polar residues" evidence="7">
    <location>
        <begin position="283"/>
        <end position="298"/>
    </location>
</feature>
<evidence type="ECO:0000256" key="6">
    <source>
        <dbReference type="PROSITE-ProRule" id="PRU00042"/>
    </source>
</evidence>
<keyword evidence="1" id="KW-0479">Metal-binding</keyword>
<feature type="region of interest" description="Disordered" evidence="7">
    <location>
        <begin position="83"/>
        <end position="210"/>
    </location>
</feature>
<dbReference type="PANTHER" id="PTHR14003:SF19">
    <property type="entry name" value="YY2 TRANSCRIPTION FACTOR"/>
    <property type="match status" value="1"/>
</dbReference>
<dbReference type="PROSITE" id="PS50157">
    <property type="entry name" value="ZINC_FINGER_C2H2_2"/>
    <property type="match status" value="2"/>
</dbReference>
<evidence type="ECO:0000313" key="11">
    <source>
        <dbReference type="Proteomes" id="UP001583280"/>
    </source>
</evidence>
<feature type="compositionally biased region" description="Low complexity" evidence="7">
    <location>
        <begin position="314"/>
        <end position="328"/>
    </location>
</feature>
<feature type="compositionally biased region" description="Polar residues" evidence="7">
    <location>
        <begin position="186"/>
        <end position="196"/>
    </location>
</feature>
<dbReference type="InterPro" id="IPR036236">
    <property type="entry name" value="Znf_C2H2_sf"/>
</dbReference>
<keyword evidence="8" id="KW-0472">Membrane</keyword>
<name>A0ABR3Z370_9PEZI</name>
<dbReference type="Gene3D" id="3.30.160.60">
    <property type="entry name" value="Classic Zinc Finger"/>
    <property type="match status" value="2"/>
</dbReference>
<feature type="compositionally biased region" description="Low complexity" evidence="7">
    <location>
        <begin position="83"/>
        <end position="129"/>
    </location>
</feature>
<feature type="transmembrane region" description="Helical" evidence="8">
    <location>
        <begin position="390"/>
        <end position="409"/>
    </location>
</feature>
<keyword evidence="3 6" id="KW-0863">Zinc-finger</keyword>
<evidence type="ECO:0000259" key="9">
    <source>
        <dbReference type="PROSITE" id="PS50157"/>
    </source>
</evidence>
<evidence type="ECO:0000256" key="2">
    <source>
        <dbReference type="ARBA" id="ARBA00022737"/>
    </source>
</evidence>
<feature type="compositionally biased region" description="Low complexity" evidence="7">
    <location>
        <begin position="149"/>
        <end position="177"/>
    </location>
</feature>
<organism evidence="10 11">
    <name type="scientific">Ceratocystis pirilliformis</name>
    <dbReference type="NCBI Taxonomy" id="259994"/>
    <lineage>
        <taxon>Eukaryota</taxon>
        <taxon>Fungi</taxon>
        <taxon>Dikarya</taxon>
        <taxon>Ascomycota</taxon>
        <taxon>Pezizomycotina</taxon>
        <taxon>Sordariomycetes</taxon>
        <taxon>Hypocreomycetidae</taxon>
        <taxon>Microascales</taxon>
        <taxon>Ceratocystidaceae</taxon>
        <taxon>Ceratocystis</taxon>
    </lineage>
</organism>
<evidence type="ECO:0000256" key="7">
    <source>
        <dbReference type="SAM" id="MobiDB-lite"/>
    </source>
</evidence>
<evidence type="ECO:0000256" key="1">
    <source>
        <dbReference type="ARBA" id="ARBA00022723"/>
    </source>
</evidence>
<dbReference type="PROSITE" id="PS00028">
    <property type="entry name" value="ZINC_FINGER_C2H2_1"/>
    <property type="match status" value="2"/>
</dbReference>
<feature type="compositionally biased region" description="Polar residues" evidence="7">
    <location>
        <begin position="248"/>
        <end position="268"/>
    </location>
</feature>
<sequence length="448" mass="48224">MDFHAQPTFDSVQMRSASGVGPSMSTSHSLNQLTHINPINHQQYSSQTQWTNNATPTSTSAHHYPASMYQAPASASSNSTATINNLLNDTTSNTTHSTHSTHSQHSLPHPHSHQLPQIQAHAQAAHAQAYEMMGFGRPPSMSPTTFTDSAYSSSASPSSPTYTLASPASPLGLPHHFGLGGSSGPNSARGSMSAPRQTPGGRSFSHDSTNMMHPSALAAAAQQHQQQHQTASNVHSSGLYQFDHGASNAFTPRTQTSYNSAHTGSHSTHGPPDYGLLDPNAGAPSNNLSTVTSANMQHASAAASTAGMIQPLRQQPQQQPQQQQQPSSPVEPNHQRSLRELMGQFSSKKRSGPQRKHQCRICQHAFTRPSSVDIHIRSHTGEKRKFQSSVVIATSILSVLLTPILLAFGCSVEGCDRYFSVLSNARRHERTHMKKEAAKAGLTRYDSM</sequence>
<keyword evidence="11" id="KW-1185">Reference proteome</keyword>
<evidence type="ECO:0000256" key="3">
    <source>
        <dbReference type="ARBA" id="ARBA00022771"/>
    </source>
</evidence>
<comment type="caution">
    <text evidence="10">The sequence shown here is derived from an EMBL/GenBank/DDBJ whole genome shotgun (WGS) entry which is preliminary data.</text>
</comment>
<evidence type="ECO:0000256" key="5">
    <source>
        <dbReference type="ARBA" id="ARBA00044085"/>
    </source>
</evidence>
<dbReference type="EMBL" id="JAWDJO010000087">
    <property type="protein sequence ID" value="KAL1894644.1"/>
    <property type="molecule type" value="Genomic_DNA"/>
</dbReference>
<dbReference type="Proteomes" id="UP001583280">
    <property type="component" value="Unassembled WGS sequence"/>
</dbReference>
<protein>
    <recommendedName>
        <fullName evidence="5">C2H2 type master regulator of conidiophore development brlA</fullName>
    </recommendedName>
</protein>
<evidence type="ECO:0000313" key="10">
    <source>
        <dbReference type="EMBL" id="KAL1894644.1"/>
    </source>
</evidence>
<proteinExistence type="predicted"/>
<evidence type="ECO:0000256" key="4">
    <source>
        <dbReference type="ARBA" id="ARBA00022833"/>
    </source>
</evidence>
<evidence type="ECO:0000256" key="8">
    <source>
        <dbReference type="SAM" id="Phobius"/>
    </source>
</evidence>